<comment type="caution">
    <text evidence="8">The sequence shown here is derived from an EMBL/GenBank/DDBJ whole genome shotgun (WGS) entry which is preliminary data.</text>
</comment>
<evidence type="ECO:0000256" key="4">
    <source>
        <dbReference type="ARBA" id="ARBA00022833"/>
    </source>
</evidence>
<dbReference type="GO" id="GO:0008270">
    <property type="term" value="F:zinc ion binding"/>
    <property type="evidence" value="ECO:0007669"/>
    <property type="project" value="UniProtKB-KW"/>
</dbReference>
<protein>
    <submittedName>
        <fullName evidence="8">Zf-AD domain containing protein</fullName>
    </submittedName>
</protein>
<evidence type="ECO:0000259" key="7">
    <source>
        <dbReference type="PROSITE" id="PS50157"/>
    </source>
</evidence>
<dbReference type="GO" id="GO:0000981">
    <property type="term" value="F:DNA-binding transcription factor activity, RNA polymerase II-specific"/>
    <property type="evidence" value="ECO:0007669"/>
    <property type="project" value="TreeGrafter"/>
</dbReference>
<proteinExistence type="predicted"/>
<dbReference type="SUPFAM" id="SSF57716">
    <property type="entry name" value="Glucocorticoid receptor-like (DNA-binding domain)"/>
    <property type="match status" value="1"/>
</dbReference>
<dbReference type="InterPro" id="IPR036236">
    <property type="entry name" value="Znf_C2H2_sf"/>
</dbReference>
<evidence type="ECO:0000313" key="8">
    <source>
        <dbReference type="EMBL" id="RZB40149.1"/>
    </source>
</evidence>
<dbReference type="PROSITE" id="PS50157">
    <property type="entry name" value="ZINC_FINGER_C2H2_2"/>
    <property type="match status" value="1"/>
</dbReference>
<feature type="non-terminal residue" evidence="8">
    <location>
        <position position="237"/>
    </location>
</feature>
<name>A0A482VAU6_ASBVE</name>
<organism evidence="8 9">
    <name type="scientific">Asbolus verrucosus</name>
    <name type="common">Desert ironclad beetle</name>
    <dbReference type="NCBI Taxonomy" id="1661398"/>
    <lineage>
        <taxon>Eukaryota</taxon>
        <taxon>Metazoa</taxon>
        <taxon>Ecdysozoa</taxon>
        <taxon>Arthropoda</taxon>
        <taxon>Hexapoda</taxon>
        <taxon>Insecta</taxon>
        <taxon>Pterygota</taxon>
        <taxon>Neoptera</taxon>
        <taxon>Endopterygota</taxon>
        <taxon>Coleoptera</taxon>
        <taxon>Polyphaga</taxon>
        <taxon>Cucujiformia</taxon>
        <taxon>Tenebrionidae</taxon>
        <taxon>Pimeliinae</taxon>
        <taxon>Asbolus</taxon>
    </lineage>
</organism>
<gene>
    <name evidence="8" type="ORF">BDFB_004448</name>
</gene>
<dbReference type="Proteomes" id="UP000292052">
    <property type="component" value="Unassembled WGS sequence"/>
</dbReference>
<dbReference type="PANTHER" id="PTHR23235">
    <property type="entry name" value="KRUEPPEL-LIKE TRANSCRIPTION FACTOR"/>
    <property type="match status" value="1"/>
</dbReference>
<evidence type="ECO:0000256" key="1">
    <source>
        <dbReference type="ARBA" id="ARBA00022723"/>
    </source>
</evidence>
<dbReference type="FunFam" id="3.30.160.60:FF:000202">
    <property type="entry name" value="Zinc finger protein 574"/>
    <property type="match status" value="1"/>
</dbReference>
<evidence type="ECO:0000256" key="5">
    <source>
        <dbReference type="PROSITE-ProRule" id="PRU00042"/>
    </source>
</evidence>
<keyword evidence="3 5" id="KW-0863">Zinc-finger</keyword>
<dbReference type="InterPro" id="IPR013087">
    <property type="entry name" value="Znf_C2H2_type"/>
</dbReference>
<keyword evidence="9" id="KW-1185">Reference proteome</keyword>
<dbReference type="GO" id="GO:0032502">
    <property type="term" value="P:developmental process"/>
    <property type="evidence" value="ECO:0007669"/>
    <property type="project" value="UniProtKB-ARBA"/>
</dbReference>
<sequence>MIMNFAYVEVFENDGLSKIICLACLDRLNNIYDFKDLIIKSDTQLRNQQDDDEENIYNFTTQDEESNLEFPCQPTTFVKCEGKENNDHNSNQEEHNDQLQNQEDVDCSTDHREQNNLLHEKTNKNQRIKKRNKMFRCDHCQKTFKNRYSLISHEATHTGSFPHSCDICNKGFATNWAMNVHRRYTEKFIKELNLISVKYVAKLLYKLGVCKFINTHTQRKNLLYVNSVENIILLNGH</sequence>
<evidence type="ECO:0000256" key="2">
    <source>
        <dbReference type="ARBA" id="ARBA00022737"/>
    </source>
</evidence>
<dbReference type="Gene3D" id="3.30.160.60">
    <property type="entry name" value="Classic Zinc Finger"/>
    <property type="match status" value="2"/>
</dbReference>
<reference evidence="8 9" key="1">
    <citation type="submission" date="2017-03" db="EMBL/GenBank/DDBJ databases">
        <title>Genome of the blue death feigning beetle - Asbolus verrucosus.</title>
        <authorList>
            <person name="Rider S.D."/>
        </authorList>
    </citation>
    <scope>NUCLEOTIDE SEQUENCE [LARGE SCALE GENOMIC DNA]</scope>
    <source>
        <strain evidence="8">Butters</strain>
        <tissue evidence="8">Head and leg muscle</tissue>
    </source>
</reference>
<evidence type="ECO:0000256" key="3">
    <source>
        <dbReference type="ARBA" id="ARBA00022771"/>
    </source>
</evidence>
<keyword evidence="4" id="KW-0862">Zinc</keyword>
<dbReference type="PANTHER" id="PTHR23235:SF120">
    <property type="entry name" value="KRUPPEL-LIKE FACTOR 15"/>
    <property type="match status" value="1"/>
</dbReference>
<dbReference type="SUPFAM" id="SSF57667">
    <property type="entry name" value="beta-beta-alpha zinc fingers"/>
    <property type="match status" value="1"/>
</dbReference>
<keyword evidence="2" id="KW-0677">Repeat</keyword>
<evidence type="ECO:0000313" key="9">
    <source>
        <dbReference type="Proteomes" id="UP000292052"/>
    </source>
</evidence>
<dbReference type="EMBL" id="QDEB01121850">
    <property type="protein sequence ID" value="RZB40149.1"/>
    <property type="molecule type" value="Genomic_DNA"/>
</dbReference>
<dbReference type="OrthoDB" id="8113227at2759"/>
<keyword evidence="1" id="KW-0479">Metal-binding</keyword>
<dbReference type="PROSITE" id="PS00028">
    <property type="entry name" value="ZINC_FINGER_C2H2_1"/>
    <property type="match status" value="1"/>
</dbReference>
<feature type="compositionally biased region" description="Basic and acidic residues" evidence="6">
    <location>
        <begin position="81"/>
        <end position="97"/>
    </location>
</feature>
<feature type="domain" description="C2H2-type" evidence="7">
    <location>
        <begin position="135"/>
        <end position="162"/>
    </location>
</feature>
<dbReference type="GO" id="GO:0000978">
    <property type="term" value="F:RNA polymerase II cis-regulatory region sequence-specific DNA binding"/>
    <property type="evidence" value="ECO:0007669"/>
    <property type="project" value="TreeGrafter"/>
</dbReference>
<accession>A0A482VAU6</accession>
<evidence type="ECO:0000256" key="6">
    <source>
        <dbReference type="SAM" id="MobiDB-lite"/>
    </source>
</evidence>
<dbReference type="Pfam" id="PF00096">
    <property type="entry name" value="zf-C2H2"/>
    <property type="match status" value="2"/>
</dbReference>
<dbReference type="AlphaFoldDB" id="A0A482VAU6"/>
<feature type="region of interest" description="Disordered" evidence="6">
    <location>
        <begin position="81"/>
        <end position="103"/>
    </location>
</feature>
<dbReference type="SMART" id="SM00355">
    <property type="entry name" value="ZnF_C2H2"/>
    <property type="match status" value="2"/>
</dbReference>